<name>A0A8J6XT25_9CYAN</name>
<dbReference type="InterPro" id="IPR025132">
    <property type="entry name" value="DUF4058"/>
</dbReference>
<gene>
    <name evidence="1" type="ORF">ICL16_39065</name>
</gene>
<evidence type="ECO:0000313" key="1">
    <source>
        <dbReference type="EMBL" id="MBD2777889.1"/>
    </source>
</evidence>
<evidence type="ECO:0000313" key="2">
    <source>
        <dbReference type="Proteomes" id="UP000629098"/>
    </source>
</evidence>
<protein>
    <submittedName>
        <fullName evidence="1">DUF4058 family protein</fullName>
    </submittedName>
</protein>
<accession>A0A8J6XT25</accession>
<dbReference type="EMBL" id="JACXAE010000118">
    <property type="protein sequence ID" value="MBD2777889.1"/>
    <property type="molecule type" value="Genomic_DNA"/>
</dbReference>
<dbReference type="AlphaFoldDB" id="A0A8J6XT25"/>
<sequence>MPYPFPGMNPYLENPKFWFEVHHLLIGIIAESLNSQLLPKYRVGVEKRVYQMSGEDALLIGIPDCLEINF</sequence>
<dbReference type="Proteomes" id="UP000629098">
    <property type="component" value="Unassembled WGS sequence"/>
</dbReference>
<dbReference type="Pfam" id="PF13267">
    <property type="entry name" value="DUF4058"/>
    <property type="match status" value="1"/>
</dbReference>
<comment type="caution">
    <text evidence="1">The sequence shown here is derived from an EMBL/GenBank/DDBJ whole genome shotgun (WGS) entry which is preliminary data.</text>
</comment>
<reference evidence="1" key="1">
    <citation type="submission" date="2020-09" db="EMBL/GenBank/DDBJ databases">
        <title>Iningainema tapete sp. nov. (Scytonemataceae, Cyanobacteria) from greenhouses in central Florida (USA) produces two types of nodularin with biosynthetic potential for microcystin-LR and anabaenopeptins.</title>
        <authorList>
            <person name="Berthold D.E."/>
            <person name="Lefler F.W."/>
            <person name="Huang I.-S."/>
            <person name="Abdulla H."/>
            <person name="Zimba P.V."/>
            <person name="Laughinghouse H.D. IV."/>
        </authorList>
    </citation>
    <scope>NUCLEOTIDE SEQUENCE</scope>
    <source>
        <strain evidence="1">BLCCT55</strain>
    </source>
</reference>
<organism evidence="1 2">
    <name type="scientific">Iningainema tapete BLCC-T55</name>
    <dbReference type="NCBI Taxonomy" id="2748662"/>
    <lineage>
        <taxon>Bacteria</taxon>
        <taxon>Bacillati</taxon>
        <taxon>Cyanobacteriota</taxon>
        <taxon>Cyanophyceae</taxon>
        <taxon>Nostocales</taxon>
        <taxon>Scytonemataceae</taxon>
        <taxon>Iningainema tapete</taxon>
    </lineage>
</organism>
<proteinExistence type="predicted"/>
<keyword evidence="2" id="KW-1185">Reference proteome</keyword>